<dbReference type="GO" id="GO:0005634">
    <property type="term" value="C:nucleus"/>
    <property type="evidence" value="ECO:0007669"/>
    <property type="project" value="UniProtKB-SubCell"/>
</dbReference>
<dbReference type="Gene3D" id="2.40.330.10">
    <property type="entry name" value="DNA-binding pseudobarrel domain"/>
    <property type="match status" value="2"/>
</dbReference>
<keyword evidence="3" id="KW-0238">DNA-binding</keyword>
<evidence type="ECO:0000256" key="2">
    <source>
        <dbReference type="ARBA" id="ARBA00023015"/>
    </source>
</evidence>
<dbReference type="EMBL" id="JAYMYS010000004">
    <property type="protein sequence ID" value="KAK7395570.1"/>
    <property type="molecule type" value="Genomic_DNA"/>
</dbReference>
<dbReference type="PANTHER" id="PTHR31920">
    <property type="entry name" value="B3 DOMAIN-CONTAINING"/>
    <property type="match status" value="1"/>
</dbReference>
<dbReference type="AlphaFoldDB" id="A0AAN9SG68"/>
<feature type="domain" description="TF-B3" evidence="7">
    <location>
        <begin position="16"/>
        <end position="109"/>
    </location>
</feature>
<accession>A0AAN9SG68</accession>
<proteinExistence type="predicted"/>
<dbReference type="Pfam" id="PF02362">
    <property type="entry name" value="B3"/>
    <property type="match status" value="2"/>
</dbReference>
<sequence>MTSRLNHGDSASKPIHFFRIIDPQNLLQGNLKLPEEFVSKHGKHLSKTMLLNLPNGAEWKVNLEKRDGSIWFQDGWKEFMEYHSLTHGHLLVFKYNGTFHFDVFICDMTATEIDYPINKTNKKRLRINSEEIQPSKSQKTNENHRERNSYNLQHTSSRRGRDHKGMILDSFICRFKNLNEMTNIDADANLSFTLKIKPSHLLKQYVYLAKNPLKSYMKGGGQFVTLLVGDRSWRVKLINYPDKSVSYFTSQWSTFARENHLQDGDACMFQLLNSSDHLVMKVFICRRGTPLPRHKKAIS</sequence>
<evidence type="ECO:0000256" key="6">
    <source>
        <dbReference type="SAM" id="MobiDB-lite"/>
    </source>
</evidence>
<comment type="caution">
    <text evidence="8">The sequence shown here is derived from an EMBL/GenBank/DDBJ whole genome shotgun (WGS) entry which is preliminary data.</text>
</comment>
<protein>
    <recommendedName>
        <fullName evidence="7">TF-B3 domain-containing protein</fullName>
    </recommendedName>
</protein>
<feature type="compositionally biased region" description="Basic and acidic residues" evidence="6">
    <location>
        <begin position="139"/>
        <end position="148"/>
    </location>
</feature>
<dbReference type="SUPFAM" id="SSF101936">
    <property type="entry name" value="DNA-binding pseudobarrel domain"/>
    <property type="match status" value="2"/>
</dbReference>
<evidence type="ECO:0000313" key="8">
    <source>
        <dbReference type="EMBL" id="KAK7395570.1"/>
    </source>
</evidence>
<feature type="domain" description="TF-B3" evidence="7">
    <location>
        <begin position="191"/>
        <end position="288"/>
    </location>
</feature>
<feature type="region of interest" description="Disordered" evidence="6">
    <location>
        <begin position="127"/>
        <end position="160"/>
    </location>
</feature>
<keyword evidence="5" id="KW-0539">Nucleus</keyword>
<dbReference type="InterPro" id="IPR003340">
    <property type="entry name" value="B3_DNA-bd"/>
</dbReference>
<dbReference type="PANTHER" id="PTHR31920:SF108">
    <property type="entry name" value="B3 DOMAIN-CONTAINING TRANSCRIPTION FACTOR VRN1-LIKE"/>
    <property type="match status" value="1"/>
</dbReference>
<name>A0AAN9SG68_PSOTE</name>
<dbReference type="GO" id="GO:0003677">
    <property type="term" value="F:DNA binding"/>
    <property type="evidence" value="ECO:0007669"/>
    <property type="project" value="UniProtKB-KW"/>
</dbReference>
<evidence type="ECO:0000259" key="7">
    <source>
        <dbReference type="PROSITE" id="PS50863"/>
    </source>
</evidence>
<dbReference type="Proteomes" id="UP001386955">
    <property type="component" value="Unassembled WGS sequence"/>
</dbReference>
<dbReference type="PROSITE" id="PS50863">
    <property type="entry name" value="B3"/>
    <property type="match status" value="2"/>
</dbReference>
<reference evidence="8 9" key="1">
    <citation type="submission" date="2024-01" db="EMBL/GenBank/DDBJ databases">
        <title>The genomes of 5 underutilized Papilionoideae crops provide insights into root nodulation and disease resistanc.</title>
        <authorList>
            <person name="Jiang F."/>
        </authorList>
    </citation>
    <scope>NUCLEOTIDE SEQUENCE [LARGE SCALE GENOMIC DNA]</scope>
    <source>
        <strain evidence="8">DUOXIRENSHENG_FW03</strain>
        <tissue evidence="8">Leaves</tissue>
    </source>
</reference>
<dbReference type="InterPro" id="IPR050655">
    <property type="entry name" value="Plant_B3_domain"/>
</dbReference>
<evidence type="ECO:0000256" key="4">
    <source>
        <dbReference type="ARBA" id="ARBA00023163"/>
    </source>
</evidence>
<dbReference type="SMART" id="SM01019">
    <property type="entry name" value="B3"/>
    <property type="match status" value="2"/>
</dbReference>
<organism evidence="8 9">
    <name type="scientific">Psophocarpus tetragonolobus</name>
    <name type="common">Winged bean</name>
    <name type="synonym">Dolichos tetragonolobus</name>
    <dbReference type="NCBI Taxonomy" id="3891"/>
    <lineage>
        <taxon>Eukaryota</taxon>
        <taxon>Viridiplantae</taxon>
        <taxon>Streptophyta</taxon>
        <taxon>Embryophyta</taxon>
        <taxon>Tracheophyta</taxon>
        <taxon>Spermatophyta</taxon>
        <taxon>Magnoliopsida</taxon>
        <taxon>eudicotyledons</taxon>
        <taxon>Gunneridae</taxon>
        <taxon>Pentapetalae</taxon>
        <taxon>rosids</taxon>
        <taxon>fabids</taxon>
        <taxon>Fabales</taxon>
        <taxon>Fabaceae</taxon>
        <taxon>Papilionoideae</taxon>
        <taxon>50 kb inversion clade</taxon>
        <taxon>NPAAA clade</taxon>
        <taxon>indigoferoid/millettioid clade</taxon>
        <taxon>Phaseoleae</taxon>
        <taxon>Psophocarpus</taxon>
    </lineage>
</organism>
<evidence type="ECO:0000256" key="5">
    <source>
        <dbReference type="ARBA" id="ARBA00023242"/>
    </source>
</evidence>
<dbReference type="CDD" id="cd10017">
    <property type="entry name" value="B3_DNA"/>
    <property type="match status" value="2"/>
</dbReference>
<keyword evidence="9" id="KW-1185">Reference proteome</keyword>
<keyword evidence="4" id="KW-0804">Transcription</keyword>
<evidence type="ECO:0000256" key="3">
    <source>
        <dbReference type="ARBA" id="ARBA00023125"/>
    </source>
</evidence>
<evidence type="ECO:0000256" key="1">
    <source>
        <dbReference type="ARBA" id="ARBA00004123"/>
    </source>
</evidence>
<evidence type="ECO:0000313" key="9">
    <source>
        <dbReference type="Proteomes" id="UP001386955"/>
    </source>
</evidence>
<gene>
    <name evidence="8" type="ORF">VNO78_16132</name>
</gene>
<comment type="subcellular location">
    <subcellularLocation>
        <location evidence="1">Nucleus</location>
    </subcellularLocation>
</comment>
<keyword evidence="2" id="KW-0805">Transcription regulation</keyword>
<dbReference type="InterPro" id="IPR015300">
    <property type="entry name" value="DNA-bd_pseudobarrel_sf"/>
</dbReference>